<gene>
    <name evidence="8" type="ORF">GUJ93_ZPchr0003g18133</name>
</gene>
<dbReference type="PANTHER" id="PTHR43895">
    <property type="entry name" value="CALCIUM/CALMODULIN-DEPENDENT PROTEIN KINASE KINASE-RELATED"/>
    <property type="match status" value="1"/>
</dbReference>
<dbReference type="OrthoDB" id="783846at2759"/>
<evidence type="ECO:0000313" key="8">
    <source>
        <dbReference type="EMBL" id="KAG8061891.1"/>
    </source>
</evidence>
<feature type="domain" description="Protein kinase" evidence="7">
    <location>
        <begin position="1"/>
        <end position="170"/>
    </location>
</feature>
<dbReference type="PROSITE" id="PS00108">
    <property type="entry name" value="PROTEIN_KINASE_ST"/>
    <property type="match status" value="1"/>
</dbReference>
<evidence type="ECO:0000256" key="1">
    <source>
        <dbReference type="ARBA" id="ARBA00022527"/>
    </source>
</evidence>
<evidence type="ECO:0000256" key="3">
    <source>
        <dbReference type="ARBA" id="ARBA00022741"/>
    </source>
</evidence>
<keyword evidence="9" id="KW-1185">Reference proteome</keyword>
<dbReference type="InterPro" id="IPR000719">
    <property type="entry name" value="Prot_kinase_dom"/>
</dbReference>
<evidence type="ECO:0000259" key="7">
    <source>
        <dbReference type="PROSITE" id="PS50011"/>
    </source>
</evidence>
<comment type="caution">
    <text evidence="8">The sequence shown here is derived from an EMBL/GenBank/DDBJ whole genome shotgun (WGS) entry which is preliminary data.</text>
</comment>
<dbReference type="GO" id="GO:0004674">
    <property type="term" value="F:protein serine/threonine kinase activity"/>
    <property type="evidence" value="ECO:0007669"/>
    <property type="project" value="UniProtKB-KW"/>
</dbReference>
<evidence type="ECO:0000256" key="6">
    <source>
        <dbReference type="SAM" id="MobiDB-lite"/>
    </source>
</evidence>
<accession>A0A8J5VJ87</accession>
<keyword evidence="5" id="KW-0067">ATP-binding</keyword>
<reference evidence="8" key="1">
    <citation type="journal article" date="2021" name="bioRxiv">
        <title>Whole Genome Assembly and Annotation of Northern Wild Rice, Zizania palustris L., Supports a Whole Genome Duplication in the Zizania Genus.</title>
        <authorList>
            <person name="Haas M."/>
            <person name="Kono T."/>
            <person name="Macchietto M."/>
            <person name="Millas R."/>
            <person name="McGilp L."/>
            <person name="Shao M."/>
            <person name="Duquette J."/>
            <person name="Hirsch C.N."/>
            <person name="Kimball J."/>
        </authorList>
    </citation>
    <scope>NUCLEOTIDE SEQUENCE</scope>
    <source>
        <tissue evidence="8">Fresh leaf tissue</tissue>
    </source>
</reference>
<dbReference type="GO" id="GO:0007165">
    <property type="term" value="P:signal transduction"/>
    <property type="evidence" value="ECO:0007669"/>
    <property type="project" value="TreeGrafter"/>
</dbReference>
<dbReference type="InterPro" id="IPR008271">
    <property type="entry name" value="Ser/Thr_kinase_AS"/>
</dbReference>
<dbReference type="GO" id="GO:0005524">
    <property type="term" value="F:ATP binding"/>
    <property type="evidence" value="ECO:0007669"/>
    <property type="project" value="UniProtKB-KW"/>
</dbReference>
<keyword evidence="2" id="KW-0808">Transferase</keyword>
<dbReference type="PROSITE" id="PS50011">
    <property type="entry name" value="PROTEIN_KINASE_DOM"/>
    <property type="match status" value="1"/>
</dbReference>
<sequence>MFFSQMSILPSSLLPLCACARRRHLLSAVGQHGSAVVPSTPLHGHTRGVFHRDLKPENLLVDENGDLKVSDFGLSAVADQFHPDGLLHTFCGTPSYVAPVTKDLPQLVAPEQEPPSLARLPGHGGRPLSLRRRVPSGRAACRRRRRGGMPFPAALPRPLYLPFLLFPIYS</sequence>
<proteinExistence type="predicted"/>
<reference evidence="8" key="2">
    <citation type="submission" date="2021-02" db="EMBL/GenBank/DDBJ databases">
        <authorList>
            <person name="Kimball J.A."/>
            <person name="Haas M.W."/>
            <person name="Macchietto M."/>
            <person name="Kono T."/>
            <person name="Duquette J."/>
            <person name="Shao M."/>
        </authorList>
    </citation>
    <scope>NUCLEOTIDE SEQUENCE</scope>
    <source>
        <tissue evidence="8">Fresh leaf tissue</tissue>
    </source>
</reference>
<keyword evidence="1" id="KW-0723">Serine/threonine-protein kinase</keyword>
<dbReference type="AlphaFoldDB" id="A0A8J5VJ87"/>
<evidence type="ECO:0000256" key="5">
    <source>
        <dbReference type="ARBA" id="ARBA00022840"/>
    </source>
</evidence>
<organism evidence="8 9">
    <name type="scientific">Zizania palustris</name>
    <name type="common">Northern wild rice</name>
    <dbReference type="NCBI Taxonomy" id="103762"/>
    <lineage>
        <taxon>Eukaryota</taxon>
        <taxon>Viridiplantae</taxon>
        <taxon>Streptophyta</taxon>
        <taxon>Embryophyta</taxon>
        <taxon>Tracheophyta</taxon>
        <taxon>Spermatophyta</taxon>
        <taxon>Magnoliopsida</taxon>
        <taxon>Liliopsida</taxon>
        <taxon>Poales</taxon>
        <taxon>Poaceae</taxon>
        <taxon>BOP clade</taxon>
        <taxon>Oryzoideae</taxon>
        <taxon>Oryzeae</taxon>
        <taxon>Zizaniinae</taxon>
        <taxon>Zizania</taxon>
    </lineage>
</organism>
<dbReference type="EMBL" id="JAAALK010000286">
    <property type="protein sequence ID" value="KAG8061891.1"/>
    <property type="molecule type" value="Genomic_DNA"/>
</dbReference>
<evidence type="ECO:0000256" key="2">
    <source>
        <dbReference type="ARBA" id="ARBA00022679"/>
    </source>
</evidence>
<keyword evidence="3" id="KW-0547">Nucleotide-binding</keyword>
<name>A0A8J5VJ87_ZIZPA</name>
<evidence type="ECO:0000313" key="9">
    <source>
        <dbReference type="Proteomes" id="UP000729402"/>
    </source>
</evidence>
<feature type="compositionally biased region" description="Basic residues" evidence="6">
    <location>
        <begin position="129"/>
        <end position="147"/>
    </location>
</feature>
<dbReference type="Proteomes" id="UP000729402">
    <property type="component" value="Unassembled WGS sequence"/>
</dbReference>
<evidence type="ECO:0000256" key="4">
    <source>
        <dbReference type="ARBA" id="ARBA00022777"/>
    </source>
</evidence>
<dbReference type="Pfam" id="PF00069">
    <property type="entry name" value="Pkinase"/>
    <property type="match status" value="1"/>
</dbReference>
<dbReference type="PANTHER" id="PTHR43895:SF6">
    <property type="entry name" value="CBL-INTERACTING PROTEIN KINASE 19"/>
    <property type="match status" value="1"/>
</dbReference>
<protein>
    <recommendedName>
        <fullName evidence="7">Protein kinase domain-containing protein</fullName>
    </recommendedName>
</protein>
<feature type="region of interest" description="Disordered" evidence="6">
    <location>
        <begin position="113"/>
        <end position="147"/>
    </location>
</feature>
<keyword evidence="4" id="KW-0418">Kinase</keyword>